<dbReference type="EMBL" id="LWSA01000169">
    <property type="protein sequence ID" value="OCX71379.1"/>
    <property type="molecule type" value="Genomic_DNA"/>
</dbReference>
<dbReference type="PANTHER" id="PTHR46401:SF2">
    <property type="entry name" value="GLYCOSYLTRANSFERASE WBBK-RELATED"/>
    <property type="match status" value="1"/>
</dbReference>
<dbReference type="Gene3D" id="3.40.50.11090">
    <property type="match status" value="1"/>
</dbReference>
<gene>
    <name evidence="3" type="ORF">A6P07_12175</name>
</gene>
<dbReference type="SUPFAM" id="SSF53756">
    <property type="entry name" value="UDP-Glycosyltransferase/glycogen phosphorylase"/>
    <property type="match status" value="1"/>
</dbReference>
<dbReference type="GO" id="GO:0009103">
    <property type="term" value="P:lipopolysaccharide biosynthetic process"/>
    <property type="evidence" value="ECO:0007669"/>
    <property type="project" value="TreeGrafter"/>
</dbReference>
<evidence type="ECO:0000259" key="2">
    <source>
        <dbReference type="Pfam" id="PF00534"/>
    </source>
</evidence>
<proteinExistence type="predicted"/>
<sequence>MKITFILPGHGKNPVGGFKVVYEYANHLVKHGHSITIVHPAILYTDTSTTAYPRKLARYIQRAIDKSYLPRIWFDIDQRAEMLWVPSLHERNIPDADVVIATAWQTAEWVHSYGPNKGVRYYLIHDYEHYMTADSETRERIAATYRGNIHNIVTSPAGVEMLKACGTEVDAYIPNGIDFDTFKLKTDFGSAERRAIGFPSRPEKFKGTYDAVAALDNVRKKLGDNITAWSFGGRKPDYLPSWISYYERPSDDLLCDLYNSSAIFVTASHYEGWGLPGAEAMACGAALVSTEHGGVRAYAEHGRTALLSAPKAIDALAQNVCRLLENSDLRQNIARAGYQHIQHFTWDKAVDALEAALPHGGK</sequence>
<keyword evidence="1" id="KW-0808">Transferase</keyword>
<evidence type="ECO:0000313" key="4">
    <source>
        <dbReference type="Proteomes" id="UP000094893"/>
    </source>
</evidence>
<dbReference type="Proteomes" id="UP000094893">
    <property type="component" value="Unassembled WGS sequence"/>
</dbReference>
<reference evidence="3 4" key="1">
    <citation type="journal article" date="2016" name="Int. J. Mol. Sci.">
        <title>Comparative genomics of the extreme acidophile Acidithiobacillus thiooxidans reveals intraspecific divergence and niche adaptation.</title>
        <authorList>
            <person name="Zhang X."/>
            <person name="Feng X."/>
            <person name="Tao J."/>
            <person name="Ma L."/>
            <person name="Xiao Y."/>
            <person name="Liang Y."/>
            <person name="Liu X."/>
            <person name="Yin H."/>
        </authorList>
    </citation>
    <scope>NUCLEOTIDE SEQUENCE [LARGE SCALE GENOMIC DNA]</scope>
    <source>
        <strain evidence="3 4">A02</strain>
    </source>
</reference>
<evidence type="ECO:0000256" key="1">
    <source>
        <dbReference type="ARBA" id="ARBA00022679"/>
    </source>
</evidence>
<name>A0A1C2IYY2_ACITH</name>
<accession>A0A1C2IYY2</accession>
<organism evidence="3 4">
    <name type="scientific">Acidithiobacillus thiooxidans</name>
    <name type="common">Thiobacillus thiooxidans</name>
    <dbReference type="NCBI Taxonomy" id="930"/>
    <lineage>
        <taxon>Bacteria</taxon>
        <taxon>Pseudomonadati</taxon>
        <taxon>Pseudomonadota</taxon>
        <taxon>Acidithiobacillia</taxon>
        <taxon>Acidithiobacillales</taxon>
        <taxon>Acidithiobacillaceae</taxon>
        <taxon>Acidithiobacillus</taxon>
    </lineage>
</organism>
<dbReference type="PANTHER" id="PTHR46401">
    <property type="entry name" value="GLYCOSYLTRANSFERASE WBBK-RELATED"/>
    <property type="match status" value="1"/>
</dbReference>
<protein>
    <recommendedName>
        <fullName evidence="2">Glycosyl transferase family 1 domain-containing protein</fullName>
    </recommendedName>
</protein>
<dbReference type="Gene3D" id="3.40.50.2000">
    <property type="entry name" value="Glycogen Phosphorylase B"/>
    <property type="match status" value="1"/>
</dbReference>
<dbReference type="AlphaFoldDB" id="A0A1C2IYY2"/>
<dbReference type="InterPro" id="IPR001296">
    <property type="entry name" value="Glyco_trans_1"/>
</dbReference>
<feature type="domain" description="Glycosyl transferase family 1" evidence="2">
    <location>
        <begin position="250"/>
        <end position="339"/>
    </location>
</feature>
<dbReference type="Pfam" id="PF00534">
    <property type="entry name" value="Glycos_transf_1"/>
    <property type="match status" value="1"/>
</dbReference>
<dbReference type="RefSeq" id="WP_024892859.1">
    <property type="nucleotide sequence ID" value="NZ_LWRZ01000370.1"/>
</dbReference>
<comment type="caution">
    <text evidence="3">The sequence shown here is derived from an EMBL/GenBank/DDBJ whole genome shotgun (WGS) entry which is preliminary data.</text>
</comment>
<dbReference type="CDD" id="cd03801">
    <property type="entry name" value="GT4_PimA-like"/>
    <property type="match status" value="1"/>
</dbReference>
<dbReference type="GO" id="GO:0016757">
    <property type="term" value="F:glycosyltransferase activity"/>
    <property type="evidence" value="ECO:0007669"/>
    <property type="project" value="InterPro"/>
</dbReference>
<evidence type="ECO:0000313" key="3">
    <source>
        <dbReference type="EMBL" id="OCX71379.1"/>
    </source>
</evidence>